<reference evidence="2 3" key="1">
    <citation type="submission" date="2024-01" db="EMBL/GenBank/DDBJ databases">
        <title>The genomes of 5 underutilized Papilionoideae crops provide insights into root nodulation and disease resistanc.</title>
        <authorList>
            <person name="Jiang F."/>
        </authorList>
    </citation>
    <scope>NUCLEOTIDE SEQUENCE [LARGE SCALE GENOMIC DNA]</scope>
    <source>
        <strain evidence="2">LVBAO_FW01</strain>
        <tissue evidence="2">Leaves</tissue>
    </source>
</reference>
<evidence type="ECO:0000313" key="2">
    <source>
        <dbReference type="EMBL" id="KAK7305996.1"/>
    </source>
</evidence>
<proteinExistence type="predicted"/>
<accession>A0AAN9JX33</accession>
<feature type="compositionally biased region" description="Polar residues" evidence="1">
    <location>
        <begin position="1"/>
        <end position="16"/>
    </location>
</feature>
<gene>
    <name evidence="2" type="ORF">VNO77_43910</name>
</gene>
<evidence type="ECO:0000256" key="1">
    <source>
        <dbReference type="SAM" id="MobiDB-lite"/>
    </source>
</evidence>
<keyword evidence="3" id="KW-1185">Reference proteome</keyword>
<organism evidence="2 3">
    <name type="scientific">Canavalia gladiata</name>
    <name type="common">Sword bean</name>
    <name type="synonym">Dolichos gladiatus</name>
    <dbReference type="NCBI Taxonomy" id="3824"/>
    <lineage>
        <taxon>Eukaryota</taxon>
        <taxon>Viridiplantae</taxon>
        <taxon>Streptophyta</taxon>
        <taxon>Embryophyta</taxon>
        <taxon>Tracheophyta</taxon>
        <taxon>Spermatophyta</taxon>
        <taxon>Magnoliopsida</taxon>
        <taxon>eudicotyledons</taxon>
        <taxon>Gunneridae</taxon>
        <taxon>Pentapetalae</taxon>
        <taxon>rosids</taxon>
        <taxon>fabids</taxon>
        <taxon>Fabales</taxon>
        <taxon>Fabaceae</taxon>
        <taxon>Papilionoideae</taxon>
        <taxon>50 kb inversion clade</taxon>
        <taxon>NPAAA clade</taxon>
        <taxon>indigoferoid/millettioid clade</taxon>
        <taxon>Phaseoleae</taxon>
        <taxon>Canavalia</taxon>
    </lineage>
</organism>
<name>A0AAN9JX33_CANGL</name>
<feature type="region of interest" description="Disordered" evidence="1">
    <location>
        <begin position="1"/>
        <end position="21"/>
    </location>
</feature>
<dbReference type="AlphaFoldDB" id="A0AAN9JX33"/>
<dbReference type="EMBL" id="JAYMYQ010000011">
    <property type="protein sequence ID" value="KAK7305996.1"/>
    <property type="molecule type" value="Genomic_DNA"/>
</dbReference>
<evidence type="ECO:0000313" key="3">
    <source>
        <dbReference type="Proteomes" id="UP001367508"/>
    </source>
</evidence>
<sequence>MSDKNMSSGNGDSAGSPNMAPKKTITSVVVTSHVTNLVMSSPNSLMPDNSSYTLVTHPNTTPNVTPNTITTRPIIHVMTGNAMNLLNLPLLGYNPTRGIIRAWVPLMHTVKNMHLYASNIGLKVKAIEDGRLKFKDKSKSPMKIDADLQKVEAIYVEPMAMIEILIDNDKLVVYKLEENNFQAKECAIYKRFMSKAHMKPFFIRVTLKLVSISLEGSKIKNDLELFDKMHREIYELGGEK</sequence>
<protein>
    <submittedName>
        <fullName evidence="2">Uncharacterized protein</fullName>
    </submittedName>
</protein>
<comment type="caution">
    <text evidence="2">The sequence shown here is derived from an EMBL/GenBank/DDBJ whole genome shotgun (WGS) entry which is preliminary data.</text>
</comment>
<dbReference type="Proteomes" id="UP001367508">
    <property type="component" value="Unassembled WGS sequence"/>
</dbReference>